<name>A0A285UP23_9STAP</name>
<evidence type="ECO:0000313" key="4">
    <source>
        <dbReference type="EMBL" id="SOC42001.1"/>
    </source>
</evidence>
<evidence type="ECO:0000256" key="2">
    <source>
        <dbReference type="ARBA" id="ARBA00022840"/>
    </source>
</evidence>
<dbReference type="Proteomes" id="UP000219412">
    <property type="component" value="Unassembled WGS sequence"/>
</dbReference>
<evidence type="ECO:0000313" key="5">
    <source>
        <dbReference type="Proteomes" id="UP000219412"/>
    </source>
</evidence>
<dbReference type="InterPro" id="IPR027417">
    <property type="entry name" value="P-loop_NTPase"/>
</dbReference>
<organism evidence="4 5">
    <name type="scientific">Salinicoccus kekensis</name>
    <dbReference type="NCBI Taxonomy" id="714307"/>
    <lineage>
        <taxon>Bacteria</taxon>
        <taxon>Bacillati</taxon>
        <taxon>Bacillota</taxon>
        <taxon>Bacilli</taxon>
        <taxon>Bacillales</taxon>
        <taxon>Staphylococcaceae</taxon>
        <taxon>Salinicoccus</taxon>
    </lineage>
</organism>
<dbReference type="InterPro" id="IPR003593">
    <property type="entry name" value="AAA+_ATPase"/>
</dbReference>
<dbReference type="GO" id="GO:0005524">
    <property type="term" value="F:ATP binding"/>
    <property type="evidence" value="ECO:0007669"/>
    <property type="project" value="UniProtKB-KW"/>
</dbReference>
<proteinExistence type="predicted"/>
<accession>A0A285UP23</accession>
<keyword evidence="2 4" id="KW-0067">ATP-binding</keyword>
<dbReference type="RefSeq" id="WP_245844584.1">
    <property type="nucleotide sequence ID" value="NZ_OBQF01000003.1"/>
</dbReference>
<dbReference type="PANTHER" id="PTHR43158:SF5">
    <property type="entry name" value="ABC TRANSPORTER, ATP-BINDING PROTEIN"/>
    <property type="match status" value="1"/>
</dbReference>
<dbReference type="GO" id="GO:0016887">
    <property type="term" value="F:ATP hydrolysis activity"/>
    <property type="evidence" value="ECO:0007669"/>
    <property type="project" value="InterPro"/>
</dbReference>
<sequence>MVNVEFRDVDLRIRKEVILQDVNLTFEPGKIYGLLGRNGAGKTTLLSLIATYRKVTSGTLTVAGENPYENEDIMPLVDFLHQEDYSEESTTVEDYLKLSKRYKSSFDTDYALSLLDEYNINLKKQMMELSRGQQAAVDASLGLATMSPVVLFDEVTNGMDAPSREKFYSQVLNAKNRENRIIVLSTHIVSEMDYLFDEVIIIHHGKVLVDEPVDEFLERGYQVTGNASDIDAYSKDKRVVKARTLGPTKAAAILGRLSDEDASLMEEMNLTYSVMRMQDLFINMTEDRSGKEHTHEQQ</sequence>
<protein>
    <submittedName>
        <fullName evidence="4">ABC-2 type transport system ATP-binding protein</fullName>
    </submittedName>
</protein>
<reference evidence="5" key="1">
    <citation type="submission" date="2017-08" db="EMBL/GenBank/DDBJ databases">
        <authorList>
            <person name="Varghese N."/>
            <person name="Submissions S."/>
        </authorList>
    </citation>
    <scope>NUCLEOTIDE SEQUENCE [LARGE SCALE GENOMIC DNA]</scope>
    <source>
        <strain evidence="5">DSM 23173</strain>
    </source>
</reference>
<dbReference type="AlphaFoldDB" id="A0A285UP23"/>
<dbReference type="SUPFAM" id="SSF52540">
    <property type="entry name" value="P-loop containing nucleoside triphosphate hydrolases"/>
    <property type="match status" value="1"/>
</dbReference>
<dbReference type="Pfam" id="PF00005">
    <property type="entry name" value="ABC_tran"/>
    <property type="match status" value="1"/>
</dbReference>
<dbReference type="SMART" id="SM00382">
    <property type="entry name" value="AAA"/>
    <property type="match status" value="1"/>
</dbReference>
<dbReference type="PANTHER" id="PTHR43158">
    <property type="entry name" value="SKFA PEPTIDE EXPORT ATP-BINDING PROTEIN SKFE"/>
    <property type="match status" value="1"/>
</dbReference>
<evidence type="ECO:0000259" key="3">
    <source>
        <dbReference type="PROSITE" id="PS50893"/>
    </source>
</evidence>
<dbReference type="CDD" id="cd03230">
    <property type="entry name" value="ABC_DR_subfamily_A"/>
    <property type="match status" value="1"/>
</dbReference>
<gene>
    <name evidence="4" type="ORF">SAMN05878391_1486</name>
</gene>
<dbReference type="Gene3D" id="3.40.50.300">
    <property type="entry name" value="P-loop containing nucleotide triphosphate hydrolases"/>
    <property type="match status" value="1"/>
</dbReference>
<feature type="domain" description="ABC transporter" evidence="3">
    <location>
        <begin position="4"/>
        <end position="229"/>
    </location>
</feature>
<dbReference type="EMBL" id="OBQF01000003">
    <property type="protein sequence ID" value="SOC42001.1"/>
    <property type="molecule type" value="Genomic_DNA"/>
</dbReference>
<keyword evidence="1" id="KW-0547">Nucleotide-binding</keyword>
<dbReference type="InterPro" id="IPR003439">
    <property type="entry name" value="ABC_transporter-like_ATP-bd"/>
</dbReference>
<dbReference type="PROSITE" id="PS50893">
    <property type="entry name" value="ABC_TRANSPORTER_2"/>
    <property type="match status" value="1"/>
</dbReference>
<evidence type="ECO:0000256" key="1">
    <source>
        <dbReference type="ARBA" id="ARBA00022741"/>
    </source>
</evidence>
<keyword evidence="5" id="KW-1185">Reference proteome</keyword>